<evidence type="ECO:0000313" key="4">
    <source>
        <dbReference type="Ensembl" id="ENSCSAVP00000005499.1"/>
    </source>
</evidence>
<dbReference type="eggNOG" id="ENOG502SDNA">
    <property type="taxonomic scope" value="Eukaryota"/>
</dbReference>
<dbReference type="PROSITE" id="PS50017">
    <property type="entry name" value="DEATH_DOMAIN"/>
    <property type="match status" value="1"/>
</dbReference>
<dbReference type="Gene3D" id="1.10.533.10">
    <property type="entry name" value="Death Domain, Fas"/>
    <property type="match status" value="1"/>
</dbReference>
<dbReference type="InParanoid" id="H2YJK0"/>
<feature type="compositionally biased region" description="Low complexity" evidence="2">
    <location>
        <begin position="467"/>
        <end position="477"/>
    </location>
</feature>
<feature type="compositionally biased region" description="Polar residues" evidence="2">
    <location>
        <begin position="117"/>
        <end position="133"/>
    </location>
</feature>
<reference evidence="4" key="3">
    <citation type="submission" date="2025-09" db="UniProtKB">
        <authorList>
            <consortium name="Ensembl"/>
        </authorList>
    </citation>
    <scope>IDENTIFICATION</scope>
</reference>
<feature type="compositionally biased region" description="Polar residues" evidence="2">
    <location>
        <begin position="59"/>
        <end position="68"/>
    </location>
</feature>
<dbReference type="Gene3D" id="1.10.287.1490">
    <property type="match status" value="1"/>
</dbReference>
<dbReference type="SUPFAM" id="SSF47986">
    <property type="entry name" value="DEATH domain"/>
    <property type="match status" value="1"/>
</dbReference>
<feature type="region of interest" description="Disordered" evidence="2">
    <location>
        <begin position="1"/>
        <end position="68"/>
    </location>
</feature>
<dbReference type="HOGENOM" id="CLU_497768_0_0_1"/>
<accession>H2YJK0</accession>
<dbReference type="InterPro" id="IPR011029">
    <property type="entry name" value="DEATH-like_dom_sf"/>
</dbReference>
<evidence type="ECO:0000259" key="3">
    <source>
        <dbReference type="PROSITE" id="PS50017"/>
    </source>
</evidence>
<evidence type="ECO:0000313" key="5">
    <source>
        <dbReference type="Proteomes" id="UP000007875"/>
    </source>
</evidence>
<feature type="coiled-coil region" evidence="1">
    <location>
        <begin position="258"/>
        <end position="306"/>
    </location>
</feature>
<sequence length="547" mass="63621">MHRTRSCILPPVARPSTPGNRRIRAPATSGVRYPPITNTSLVHTPKGRLPSPPKLPSPQQIAATSNNDPAEVHDELTRYYDDVETHTCALQSVFTSFTQRVLVPLQTFCKQHRTSSKQRTNDNSTEQTTDMTSNDQLHRCEFEVVQTMNDVRLLLWPPQDGVPVHMFSEKGLSKQISNDIDCKRFPVVRLLPDILQKFDEVLSRATTWLKKDIVYTQNAKAALHRAHRRYLKTERDWQEARNQHRQLMADWDHLCAEVQSSSTRLETLEHDIEMLRDDLEKSQDQRRTLEIKLRSTDDNIEHLRARHRAFRRRIITLTSKIEARERNYAFMESRVRSKRADQEALQEKLRISEGYAHSRQVQMQQLFNNRAAWSRRYKEKTDAEVLKTRFQMVKLRIPLPAVREKTFILKSRMENLKEAVSLVDTRLQENKVHWSALCCHLTWPDHFLLTLPEMTNLERDLTDSDDSSSSSSTSSTSPGKPQVWKTNGRMVAHVKSRFPGNDAKQRSFMLRTWLTQNGQHATIEKLLYALRASRNHDVASYVESCVR</sequence>
<feature type="domain" description="Death" evidence="3">
    <location>
        <begin position="491"/>
        <end position="546"/>
    </location>
</feature>
<dbReference type="Proteomes" id="UP000007875">
    <property type="component" value="Unassembled WGS sequence"/>
</dbReference>
<dbReference type="GO" id="GO:0007165">
    <property type="term" value="P:signal transduction"/>
    <property type="evidence" value="ECO:0007669"/>
    <property type="project" value="InterPro"/>
</dbReference>
<feature type="region of interest" description="Disordered" evidence="2">
    <location>
        <begin position="112"/>
        <end position="133"/>
    </location>
</feature>
<evidence type="ECO:0000256" key="1">
    <source>
        <dbReference type="SAM" id="Coils"/>
    </source>
</evidence>
<dbReference type="CDD" id="cd01670">
    <property type="entry name" value="Death"/>
    <property type="match status" value="1"/>
</dbReference>
<keyword evidence="1" id="KW-0175">Coiled coil</keyword>
<evidence type="ECO:0000256" key="2">
    <source>
        <dbReference type="SAM" id="MobiDB-lite"/>
    </source>
</evidence>
<dbReference type="GeneTree" id="ENSGT00390000009611"/>
<reference evidence="5" key="1">
    <citation type="submission" date="2003-08" db="EMBL/GenBank/DDBJ databases">
        <authorList>
            <person name="Birren B."/>
            <person name="Nusbaum C."/>
            <person name="Abebe A."/>
            <person name="Abouelleil A."/>
            <person name="Adekoya E."/>
            <person name="Ait-zahra M."/>
            <person name="Allen N."/>
            <person name="Allen T."/>
            <person name="An P."/>
            <person name="Anderson M."/>
            <person name="Anderson S."/>
            <person name="Arachchi H."/>
            <person name="Armbruster J."/>
            <person name="Bachantsang P."/>
            <person name="Baldwin J."/>
            <person name="Barry A."/>
            <person name="Bayul T."/>
            <person name="Blitshsteyn B."/>
            <person name="Bloom T."/>
            <person name="Blye J."/>
            <person name="Boguslavskiy L."/>
            <person name="Borowsky M."/>
            <person name="Boukhgalter B."/>
            <person name="Brunache A."/>
            <person name="Butler J."/>
            <person name="Calixte N."/>
            <person name="Calvo S."/>
            <person name="Camarata J."/>
            <person name="Campo K."/>
            <person name="Chang J."/>
            <person name="Cheshatsang Y."/>
            <person name="Citroen M."/>
            <person name="Collymore A."/>
            <person name="Considine T."/>
            <person name="Cook A."/>
            <person name="Cooke P."/>
            <person name="Corum B."/>
            <person name="Cuomo C."/>
            <person name="David R."/>
            <person name="Dawoe T."/>
            <person name="Degray S."/>
            <person name="Dodge S."/>
            <person name="Dooley K."/>
            <person name="Dorje P."/>
            <person name="Dorjee K."/>
            <person name="Dorris L."/>
            <person name="Duffey N."/>
            <person name="Dupes A."/>
            <person name="Elkins T."/>
            <person name="Engels R."/>
            <person name="Erickson J."/>
            <person name="Farina A."/>
            <person name="Faro S."/>
            <person name="Ferreira P."/>
            <person name="Fischer H."/>
            <person name="Fitzgerald M."/>
            <person name="Foley K."/>
            <person name="Gage D."/>
            <person name="Galagan J."/>
            <person name="Gearin G."/>
            <person name="Gnerre S."/>
            <person name="Gnirke A."/>
            <person name="Goyette A."/>
            <person name="Graham J."/>
            <person name="Grandbois E."/>
            <person name="Gyaltsen K."/>
            <person name="Hafez N."/>
            <person name="Hagopian D."/>
            <person name="Hagos B."/>
            <person name="Hall J."/>
            <person name="Hatcher B."/>
            <person name="Heller A."/>
            <person name="Higgins H."/>
            <person name="Honan T."/>
            <person name="Horn A."/>
            <person name="Houde N."/>
            <person name="Hughes L."/>
            <person name="Hulme W."/>
            <person name="Husby E."/>
            <person name="Iliev I."/>
            <person name="Jaffe D."/>
            <person name="Jones C."/>
            <person name="Kamal M."/>
            <person name="Kamat A."/>
            <person name="Kamvysselis M."/>
            <person name="Karlsson E."/>
            <person name="Kells C."/>
            <person name="Kieu A."/>
            <person name="Kisner P."/>
            <person name="Kodira C."/>
            <person name="Kulbokas E."/>
            <person name="Labutti K."/>
            <person name="Lama D."/>
            <person name="Landers T."/>
            <person name="Leger J."/>
            <person name="Levine S."/>
            <person name="Lewis D."/>
            <person name="Lewis T."/>
            <person name="Lindblad-toh K."/>
            <person name="Liu X."/>
            <person name="Lokyitsang T."/>
            <person name="Lokyitsang Y."/>
            <person name="Lucien O."/>
            <person name="Lui A."/>
            <person name="Ma L.J."/>
            <person name="Mabbitt R."/>
            <person name="Macdonald J."/>
            <person name="Maclean C."/>
            <person name="Major J."/>
            <person name="Manning J."/>
            <person name="Marabella R."/>
            <person name="Maru K."/>
            <person name="Matthews C."/>
            <person name="Mauceli E."/>
            <person name="Mccarthy M."/>
            <person name="Mcdonough S."/>
            <person name="Mcghee T."/>
            <person name="Meldrim J."/>
            <person name="Meneus L."/>
            <person name="Mesirov J."/>
            <person name="Mihalev A."/>
            <person name="Mihova T."/>
            <person name="Mikkelsen T."/>
            <person name="Mlenga V."/>
            <person name="Moru K."/>
            <person name="Mozes J."/>
            <person name="Mulrain L."/>
            <person name="Munson G."/>
            <person name="Naylor J."/>
            <person name="Newes C."/>
            <person name="Nguyen C."/>
            <person name="Nguyen N."/>
            <person name="Nguyen T."/>
            <person name="Nicol R."/>
            <person name="Nielsen C."/>
            <person name="Nizzari M."/>
            <person name="Norbu C."/>
            <person name="Norbu N."/>
            <person name="O'donnell P."/>
            <person name="Okoawo O."/>
            <person name="O'leary S."/>
            <person name="Omotosho B."/>
            <person name="O'neill K."/>
            <person name="Osman S."/>
            <person name="Parker S."/>
            <person name="Perrin D."/>
            <person name="Phunkhang P."/>
            <person name="Piqani B."/>
            <person name="Purcell S."/>
            <person name="Rachupka T."/>
            <person name="Ramasamy U."/>
            <person name="Rameau R."/>
            <person name="Ray V."/>
            <person name="Raymond C."/>
            <person name="Retta R."/>
            <person name="Richardson S."/>
            <person name="Rise C."/>
            <person name="Rodriguez J."/>
            <person name="Rogers J."/>
            <person name="Rogov P."/>
            <person name="Rutman M."/>
            <person name="Schupbach R."/>
            <person name="Seaman C."/>
            <person name="Settipalli S."/>
            <person name="Sharpe T."/>
            <person name="Sheridan J."/>
            <person name="Sherpa N."/>
            <person name="Shi J."/>
            <person name="Smirnov S."/>
            <person name="Smith C."/>
            <person name="Sougnez C."/>
            <person name="Spencer B."/>
            <person name="Stalker J."/>
            <person name="Stange-thomann N."/>
            <person name="Stavropoulos S."/>
            <person name="Stetson K."/>
            <person name="Stone C."/>
            <person name="Stone S."/>
            <person name="Stubbs M."/>
            <person name="Talamas J."/>
            <person name="Tchuinga P."/>
            <person name="Tenzing P."/>
            <person name="Tesfaye S."/>
            <person name="Theodore J."/>
            <person name="Thoulutsang Y."/>
            <person name="Topham K."/>
            <person name="Towey S."/>
            <person name="Tsamla T."/>
            <person name="Tsomo N."/>
            <person name="Vallee D."/>
            <person name="Vassiliev H."/>
            <person name="Venkataraman V."/>
            <person name="Vinson J."/>
            <person name="Vo A."/>
            <person name="Wade C."/>
            <person name="Wang S."/>
            <person name="Wangchuk T."/>
            <person name="Wangdi T."/>
            <person name="Whittaker C."/>
            <person name="Wilkinson J."/>
            <person name="Wu Y."/>
            <person name="Wyman D."/>
            <person name="Yadav S."/>
            <person name="Yang S."/>
            <person name="Yang X."/>
            <person name="Yeager S."/>
            <person name="Yee E."/>
            <person name="Young G."/>
            <person name="Zainoun J."/>
            <person name="Zembeck L."/>
            <person name="Zimmer A."/>
            <person name="Zody M."/>
            <person name="Lander E."/>
        </authorList>
    </citation>
    <scope>NUCLEOTIDE SEQUENCE [LARGE SCALE GENOMIC DNA]</scope>
</reference>
<keyword evidence="5" id="KW-1185">Reference proteome</keyword>
<protein>
    <recommendedName>
        <fullName evidence="3">Death domain-containing protein</fullName>
    </recommendedName>
</protein>
<dbReference type="AlphaFoldDB" id="H2YJK0"/>
<name>H2YJK0_CIOSA</name>
<reference evidence="4" key="2">
    <citation type="submission" date="2025-08" db="UniProtKB">
        <authorList>
            <consortium name="Ensembl"/>
        </authorList>
    </citation>
    <scope>IDENTIFICATION</scope>
</reference>
<feature type="region of interest" description="Disordered" evidence="2">
    <location>
        <begin position="459"/>
        <end position="486"/>
    </location>
</feature>
<organism evidence="4 5">
    <name type="scientific">Ciona savignyi</name>
    <name type="common">Pacific transparent sea squirt</name>
    <dbReference type="NCBI Taxonomy" id="51511"/>
    <lineage>
        <taxon>Eukaryota</taxon>
        <taxon>Metazoa</taxon>
        <taxon>Chordata</taxon>
        <taxon>Tunicata</taxon>
        <taxon>Ascidiacea</taxon>
        <taxon>Phlebobranchia</taxon>
        <taxon>Cionidae</taxon>
        <taxon>Ciona</taxon>
    </lineage>
</organism>
<dbReference type="InterPro" id="IPR000488">
    <property type="entry name" value="Death_dom"/>
</dbReference>
<dbReference type="Ensembl" id="ENSCSAVT00000005572.1">
    <property type="protein sequence ID" value="ENSCSAVP00000005499.1"/>
    <property type="gene ID" value="ENSCSAVG00000003289.1"/>
</dbReference>
<proteinExistence type="predicted"/>